<evidence type="ECO:0000256" key="1">
    <source>
        <dbReference type="ARBA" id="ARBA00022723"/>
    </source>
</evidence>
<gene>
    <name evidence="6" type="ORF">PHYPSEUDO_013501</name>
</gene>
<evidence type="ECO:0000313" key="7">
    <source>
        <dbReference type="Proteomes" id="UP000694044"/>
    </source>
</evidence>
<dbReference type="PROSITE" id="PS00018">
    <property type="entry name" value="EF_HAND_1"/>
    <property type="match status" value="2"/>
</dbReference>
<feature type="region of interest" description="Disordered" evidence="4">
    <location>
        <begin position="628"/>
        <end position="657"/>
    </location>
</feature>
<dbReference type="SMART" id="SM00054">
    <property type="entry name" value="EFh"/>
    <property type="match status" value="5"/>
</dbReference>
<feature type="compositionally biased region" description="Polar residues" evidence="4">
    <location>
        <begin position="628"/>
        <end position="638"/>
    </location>
</feature>
<dbReference type="PANTHER" id="PTHR34524">
    <property type="entry name" value="CALCYPHOSIN"/>
    <property type="match status" value="1"/>
</dbReference>
<reference evidence="6" key="1">
    <citation type="submission" date="2021-02" db="EMBL/GenBank/DDBJ databases">
        <authorList>
            <person name="Palmer J.M."/>
        </authorList>
    </citation>
    <scope>NUCLEOTIDE SEQUENCE</scope>
    <source>
        <strain evidence="6">SCRP734</strain>
    </source>
</reference>
<evidence type="ECO:0000256" key="4">
    <source>
        <dbReference type="SAM" id="MobiDB-lite"/>
    </source>
</evidence>
<evidence type="ECO:0000259" key="5">
    <source>
        <dbReference type="PROSITE" id="PS50222"/>
    </source>
</evidence>
<dbReference type="PANTHER" id="PTHR34524:SF6">
    <property type="entry name" value="CALCYPHOSINE LIKE"/>
    <property type="match status" value="1"/>
</dbReference>
<dbReference type="OrthoDB" id="444540at2759"/>
<evidence type="ECO:0000256" key="2">
    <source>
        <dbReference type="ARBA" id="ARBA00022737"/>
    </source>
</evidence>
<dbReference type="Pfam" id="PF13833">
    <property type="entry name" value="EF-hand_8"/>
    <property type="match status" value="1"/>
</dbReference>
<feature type="compositionally biased region" description="Polar residues" evidence="4">
    <location>
        <begin position="1189"/>
        <end position="1201"/>
    </location>
</feature>
<evidence type="ECO:0000313" key="6">
    <source>
        <dbReference type="EMBL" id="KAG7393013.1"/>
    </source>
</evidence>
<feature type="compositionally biased region" description="Polar residues" evidence="4">
    <location>
        <begin position="554"/>
        <end position="563"/>
    </location>
</feature>
<dbReference type="GO" id="GO:0005509">
    <property type="term" value="F:calcium ion binding"/>
    <property type="evidence" value="ECO:0007669"/>
    <property type="project" value="InterPro"/>
</dbReference>
<sequence>MALSTQPFGGAGDGVSSLTQWKERQQQCAEQMDVQALLNSIRTSLRSQGLVAWVNVSLALEKTQSDSGGLTNGSLKRLLNDCRVPISDVDARALVQRLNQNAEEDGRVTADAIKNLVFGPLTGRKLEFVQSAFDALDRKGVGYLALQDVLAAHDAARHPAVMFGEQTAEQAAREFQTAFMTAARRTGTAFVSWAQWLTYFQCVAAQAPSDEYFELLMKRVWHADMRCSLQEAAGVADLNARMDSILPAAPTSAAPVSLYQALQQNQGASTKAKMVLSISTAAPLREQQRSNSLSFSPMDPDVSPRGTATRTTNEFLKGSQFAACLTEVTSPASPVSSVRSGSGVSIDTLDPGAASVLRKLQDGLRARGIQALVDLGRCLRLGDADGDAKLALGEFRRALQNSYEATSAKTPNYTPLSDADLRGLFQHLDVDRMGSVPLETALDLVRGTMSARRLRLVHKAYQTLARDTGTAFLDACDVVQRYDARRHPDVIAQRKSEEQCFREFVENFDMDESNGEGSGKILPRQWEAYYHNVSFLVPDDDLFQLIVRNTWQLPSTGSPSQAAHKSRVAQPLLTESPRGSVFAGNSVRLPTPTNVRGEVTWRGRRSSGSGMASQQAFSILQPDVVDQLTPSGVTSPTSAMHLAPPASPGAAGKHSKELRRTIHSLRCELKEQGLGGFIALQQQLRRAAGRSEEDYVDELNDGNVNFHEFVRALKSSGVHATGRDAQSLFYHFDSNHDGAMGVSEFLTGVREPMNARRQLVVRMAFDALDCSGSGELDAAAIAAAFDARRLPEVMTGRKTDCEAHAEFLDTFGLVTERQRQRRVNFDVWERYYANVSAAVDEDEQFEQMVRNAWHLGPSHGGRVAAIGCRPASTEGARVIQLQDPGRSSLYEVLDHSAAYASSPTASSSGPSPGMTLRRARNNVSNSIAACLGKAPSTQQQNASAEATAGLTSPGRREFHLHPAGVQAILSKLKKVLQAQGTPGFCTLSRRFRAARGNAMNLQDLRSAAADCELTLPGGLTDADLRLLFQYLDSDGDGRIAPEELIDSVRPALAGRRLECVREAFAKLAKARNPRDVEKAVLEPSDVVEEFDASAHPDVLAGRRGVDHVCREFLETFDIDGGAHAGKVTWEQWRSFYHNVSASIASDTAFEDMVCNVWHLDIKSSKTGVDTEPAAQPQQQHDNQRGRGNGTASSWSLSQQPVASPAAGVRSTPTAMEQLVKERKILSLKDVASGSARADANRLASSRSPPLGVEAVPTYAGDSVLHAIRHRIRQSTSLADVVQLRTRLNQAADPRTGAITHLRCCDALNAALGVALGESQGCALFEHLSHFPQANGDETSSSSSSSSAGGRFLHQQHRVNGSDSTSSRLPLRLVLGCLLERLSPACLASATRVFTALQTAGQGRVFPAALAASFQAAKHPDVLLGRTSAAQVFQDFALNFEVAGGSGDGAVAFQHFEAYCANLRATLGSDELLQLVLRDCFGPSSSS</sequence>
<feature type="domain" description="EF-hand" evidence="5">
    <location>
        <begin position="1019"/>
        <end position="1054"/>
    </location>
</feature>
<evidence type="ECO:0000256" key="3">
    <source>
        <dbReference type="ARBA" id="ARBA00022837"/>
    </source>
</evidence>
<accession>A0A8T1WM11</accession>
<dbReference type="InterPro" id="IPR002048">
    <property type="entry name" value="EF_hand_dom"/>
</dbReference>
<organism evidence="6 7">
    <name type="scientific">Phytophthora pseudosyringae</name>
    <dbReference type="NCBI Taxonomy" id="221518"/>
    <lineage>
        <taxon>Eukaryota</taxon>
        <taxon>Sar</taxon>
        <taxon>Stramenopiles</taxon>
        <taxon>Oomycota</taxon>
        <taxon>Peronosporomycetes</taxon>
        <taxon>Peronosporales</taxon>
        <taxon>Peronosporaceae</taxon>
        <taxon>Phytophthora</taxon>
    </lineage>
</organism>
<keyword evidence="3" id="KW-0106">Calcium</keyword>
<dbReference type="EMBL" id="JAGDFM010000007">
    <property type="protein sequence ID" value="KAG7393013.1"/>
    <property type="molecule type" value="Genomic_DNA"/>
</dbReference>
<dbReference type="InterPro" id="IPR051581">
    <property type="entry name" value="Ca-bind"/>
</dbReference>
<name>A0A8T1WM11_9STRA</name>
<feature type="region of interest" description="Disordered" evidence="4">
    <location>
        <begin position="287"/>
        <end position="307"/>
    </location>
</feature>
<feature type="region of interest" description="Disordered" evidence="4">
    <location>
        <begin position="554"/>
        <end position="589"/>
    </location>
</feature>
<comment type="caution">
    <text evidence="6">The sequence shown here is derived from an EMBL/GenBank/DDBJ whole genome shotgun (WGS) entry which is preliminary data.</text>
</comment>
<dbReference type="Proteomes" id="UP000694044">
    <property type="component" value="Unassembled WGS sequence"/>
</dbReference>
<keyword evidence="2" id="KW-0677">Repeat</keyword>
<keyword evidence="1" id="KW-0479">Metal-binding</keyword>
<keyword evidence="7" id="KW-1185">Reference proteome</keyword>
<proteinExistence type="predicted"/>
<feature type="region of interest" description="Disordered" evidence="4">
    <location>
        <begin position="1167"/>
        <end position="1210"/>
    </location>
</feature>
<dbReference type="Pfam" id="PF13202">
    <property type="entry name" value="EF-hand_5"/>
    <property type="match status" value="1"/>
</dbReference>
<dbReference type="PROSITE" id="PS50222">
    <property type="entry name" value="EF_HAND_2"/>
    <property type="match status" value="1"/>
</dbReference>
<protein>
    <recommendedName>
        <fullName evidence="5">EF-hand domain-containing protein</fullName>
    </recommendedName>
</protein>
<dbReference type="InterPro" id="IPR018247">
    <property type="entry name" value="EF_Hand_1_Ca_BS"/>
</dbReference>